<accession>A0A376E7E3</accession>
<dbReference type="REBASE" id="423291">
    <property type="entry name" value="Csh13533ORF3410P"/>
</dbReference>
<reference evidence="2 3" key="1">
    <citation type="submission" date="2018-06" db="EMBL/GenBank/DDBJ databases">
        <authorList>
            <consortium name="Pathogen Informatics"/>
            <person name="Doyle S."/>
        </authorList>
    </citation>
    <scope>NUCLEOTIDE SEQUENCE [LARGE SCALE GENOMIC DNA]</scope>
    <source>
        <strain evidence="2 3">NCTC13533</strain>
    </source>
</reference>
<dbReference type="GO" id="GO:0003677">
    <property type="term" value="F:DNA binding"/>
    <property type="evidence" value="ECO:0007669"/>
    <property type="project" value="InterPro"/>
</dbReference>
<dbReference type="GO" id="GO:0016787">
    <property type="term" value="F:hydrolase activity"/>
    <property type="evidence" value="ECO:0007669"/>
    <property type="project" value="InterPro"/>
</dbReference>
<proteinExistence type="predicted"/>
<evidence type="ECO:0000313" key="3">
    <source>
        <dbReference type="Proteomes" id="UP000255224"/>
    </source>
</evidence>
<name>A0A376E7E3_CHRCU</name>
<feature type="domain" description="Helicase/UvrB N-terminal" evidence="1">
    <location>
        <begin position="34"/>
        <end position="130"/>
    </location>
</feature>
<sequence length="159" mass="18292">MAFLYDTLLQEFGKRAISQVTVPTHISGNLKFGQRPYQQEAFQRFILCHSENFVGKPNKPLHLLYNMATGSGKTLVMAGLMLQLYEKGYRNFLFFVNSNNIIQKTKDNFLNPQTSKYLFNDKVVINGKEVFLKQIHNLMKPIMRISISNLQPSNSCILI</sequence>
<gene>
    <name evidence="2" type="ORF">NCTC13533_03409</name>
</gene>
<dbReference type="InterPro" id="IPR006935">
    <property type="entry name" value="Helicase/UvrB_N"/>
</dbReference>
<dbReference type="GO" id="GO:0005524">
    <property type="term" value="F:ATP binding"/>
    <property type="evidence" value="ECO:0007669"/>
    <property type="project" value="InterPro"/>
</dbReference>
<protein>
    <submittedName>
        <fullName evidence="2">Uncharacterized protein conserved in bacteria</fullName>
    </submittedName>
</protein>
<organism evidence="2 3">
    <name type="scientific">Chryseobacterium carnipullorum</name>
    <dbReference type="NCBI Taxonomy" id="1124835"/>
    <lineage>
        <taxon>Bacteria</taxon>
        <taxon>Pseudomonadati</taxon>
        <taxon>Bacteroidota</taxon>
        <taxon>Flavobacteriia</taxon>
        <taxon>Flavobacteriales</taxon>
        <taxon>Weeksellaceae</taxon>
        <taxon>Chryseobacterium group</taxon>
        <taxon>Chryseobacterium</taxon>
    </lineage>
</organism>
<dbReference type="AlphaFoldDB" id="A0A376E7E3"/>
<evidence type="ECO:0000313" key="2">
    <source>
        <dbReference type="EMBL" id="STD03155.1"/>
    </source>
</evidence>
<dbReference type="InterPro" id="IPR027417">
    <property type="entry name" value="P-loop_NTPase"/>
</dbReference>
<dbReference type="Pfam" id="PF04851">
    <property type="entry name" value="ResIII"/>
    <property type="match status" value="1"/>
</dbReference>
<dbReference type="Proteomes" id="UP000255224">
    <property type="component" value="Unassembled WGS sequence"/>
</dbReference>
<dbReference type="EMBL" id="UFVQ01000003">
    <property type="protein sequence ID" value="STD03155.1"/>
    <property type="molecule type" value="Genomic_DNA"/>
</dbReference>
<dbReference type="RefSeq" id="WP_262511604.1">
    <property type="nucleotide sequence ID" value="NZ_UFVQ01000003.1"/>
</dbReference>
<evidence type="ECO:0000259" key="1">
    <source>
        <dbReference type="Pfam" id="PF04851"/>
    </source>
</evidence>
<dbReference type="Gene3D" id="3.40.50.300">
    <property type="entry name" value="P-loop containing nucleotide triphosphate hydrolases"/>
    <property type="match status" value="1"/>
</dbReference>
<dbReference type="SUPFAM" id="SSF52540">
    <property type="entry name" value="P-loop containing nucleoside triphosphate hydrolases"/>
    <property type="match status" value="1"/>
</dbReference>